<dbReference type="AlphaFoldDB" id="F0H163"/>
<accession>F0H163</accession>
<evidence type="ECO:0000256" key="1">
    <source>
        <dbReference type="SAM" id="Phobius"/>
    </source>
</evidence>
<reference evidence="2 3" key="1">
    <citation type="submission" date="2011-01" db="EMBL/GenBank/DDBJ databases">
        <authorList>
            <person name="Durkin A.S."/>
            <person name="Madupu R."/>
            <person name="Torralba M."/>
            <person name="Gillis M."/>
            <person name="Methe B."/>
            <person name="Sutton G."/>
            <person name="Nelson K.E."/>
        </authorList>
    </citation>
    <scope>NUCLEOTIDE SEQUENCE [LARGE SCALE GENOMIC DNA]</scope>
    <source>
        <strain evidence="2 3">ACS-025-V-Sch4</strain>
    </source>
</reference>
<keyword evidence="1" id="KW-0812">Transmembrane</keyword>
<sequence length="172" mass="18385">MFFKAFATASFGSFIFVKSIALSSWSSSLSCSFEITSPLSASIFASNSSFALNPLISYEYFPLSSSNSTDETSISSSLKAFLNFSTASPIEIANSFSSIPVVAWSTFSLASSFFSSAFSFVEATFSDTAAFVLLAAFFASSFACLAFSPEHADSKRARASADAPYFKFFSIS</sequence>
<evidence type="ECO:0000313" key="2">
    <source>
        <dbReference type="EMBL" id="EGC83769.1"/>
    </source>
</evidence>
<protein>
    <submittedName>
        <fullName evidence="2">Putative lipoprotein</fullName>
    </submittedName>
</protein>
<feature type="transmembrane region" description="Helical" evidence="1">
    <location>
        <begin position="129"/>
        <end position="148"/>
    </location>
</feature>
<name>F0H163_9FIRM</name>
<evidence type="ECO:0000313" key="3">
    <source>
        <dbReference type="Proteomes" id="UP000005277"/>
    </source>
</evidence>
<keyword evidence="3" id="KW-1185">Reference proteome</keyword>
<keyword evidence="1" id="KW-1133">Transmembrane helix</keyword>
<keyword evidence="2" id="KW-0449">Lipoprotein</keyword>
<gene>
    <name evidence="2" type="ORF">HMPREF9246_1943</name>
</gene>
<keyword evidence="1" id="KW-0472">Membrane</keyword>
<dbReference type="Proteomes" id="UP000005277">
    <property type="component" value="Unassembled WGS sequence"/>
</dbReference>
<organism evidence="2 3">
    <name type="scientific">Anaerococcus hydrogenalis ACS-025-V-Sch4</name>
    <dbReference type="NCBI Taxonomy" id="879306"/>
    <lineage>
        <taxon>Bacteria</taxon>
        <taxon>Bacillati</taxon>
        <taxon>Bacillota</taxon>
        <taxon>Tissierellia</taxon>
        <taxon>Tissierellales</taxon>
        <taxon>Peptoniphilaceae</taxon>
        <taxon>Anaerococcus</taxon>
    </lineage>
</organism>
<proteinExistence type="predicted"/>
<comment type="caution">
    <text evidence="2">The sequence shown here is derived from an EMBL/GenBank/DDBJ whole genome shotgun (WGS) entry which is preliminary data.</text>
</comment>
<dbReference type="PROSITE" id="PS51257">
    <property type="entry name" value="PROKAR_LIPOPROTEIN"/>
    <property type="match status" value="1"/>
</dbReference>
<dbReference type="EMBL" id="AEXN01000027">
    <property type="protein sequence ID" value="EGC83769.1"/>
    <property type="molecule type" value="Genomic_DNA"/>
</dbReference>